<sequence length="130" mass="14005">MIQNPIFSESERGYQENERGNHRRQGANLTNHRQQLARPGPHCTLPTSSLSLALQEPRPSRTSPPFPRPLGPADAPPALAQPRQQPCSPAGCLGAERALLPAAAELPGREKRGDGKLPGHRTCGRDAVPD</sequence>
<keyword evidence="3" id="KW-1185">Reference proteome</keyword>
<comment type="caution">
    <text evidence="2">The sequence shown here is derived from an EMBL/GenBank/DDBJ whole genome shotgun (WGS) entry which is preliminary data.</text>
</comment>
<dbReference type="EMBL" id="CABDUW010000260">
    <property type="protein sequence ID" value="VTJ64270.1"/>
    <property type="molecule type" value="Genomic_DNA"/>
</dbReference>
<accession>A0A5E4B542</accession>
<dbReference type="Proteomes" id="UP000335636">
    <property type="component" value="Unassembled WGS sequence"/>
</dbReference>
<dbReference type="AlphaFoldDB" id="A0A5E4B542"/>
<feature type="compositionally biased region" description="Low complexity" evidence="1">
    <location>
        <begin position="71"/>
        <end position="86"/>
    </location>
</feature>
<feature type="compositionally biased region" description="Basic and acidic residues" evidence="1">
    <location>
        <begin position="9"/>
        <end position="20"/>
    </location>
</feature>
<proteinExistence type="predicted"/>
<reference evidence="2" key="1">
    <citation type="submission" date="2019-04" db="EMBL/GenBank/DDBJ databases">
        <authorList>
            <person name="Alioto T."/>
            <person name="Alioto T."/>
        </authorList>
    </citation>
    <scope>NUCLEOTIDE SEQUENCE [LARGE SCALE GENOMIC DNA]</scope>
</reference>
<evidence type="ECO:0000313" key="3">
    <source>
        <dbReference type="Proteomes" id="UP000335636"/>
    </source>
</evidence>
<feature type="compositionally biased region" description="Basic and acidic residues" evidence="1">
    <location>
        <begin position="107"/>
        <end position="130"/>
    </location>
</feature>
<protein>
    <submittedName>
        <fullName evidence="2">Uncharacterized protein</fullName>
    </submittedName>
</protein>
<feature type="region of interest" description="Disordered" evidence="1">
    <location>
        <begin position="104"/>
        <end position="130"/>
    </location>
</feature>
<feature type="region of interest" description="Disordered" evidence="1">
    <location>
        <begin position="1"/>
        <end position="92"/>
    </location>
</feature>
<organism evidence="2 3">
    <name type="scientific">Marmota monax</name>
    <name type="common">Woodchuck</name>
    <dbReference type="NCBI Taxonomy" id="9995"/>
    <lineage>
        <taxon>Eukaryota</taxon>
        <taxon>Metazoa</taxon>
        <taxon>Chordata</taxon>
        <taxon>Craniata</taxon>
        <taxon>Vertebrata</taxon>
        <taxon>Euteleostomi</taxon>
        <taxon>Mammalia</taxon>
        <taxon>Eutheria</taxon>
        <taxon>Euarchontoglires</taxon>
        <taxon>Glires</taxon>
        <taxon>Rodentia</taxon>
        <taxon>Sciuromorpha</taxon>
        <taxon>Sciuridae</taxon>
        <taxon>Xerinae</taxon>
        <taxon>Marmotini</taxon>
        <taxon>Marmota</taxon>
    </lineage>
</organism>
<evidence type="ECO:0000313" key="2">
    <source>
        <dbReference type="EMBL" id="VTJ64270.1"/>
    </source>
</evidence>
<gene>
    <name evidence="2" type="ORF">MONAX_5E026917</name>
</gene>
<evidence type="ECO:0000256" key="1">
    <source>
        <dbReference type="SAM" id="MobiDB-lite"/>
    </source>
</evidence>
<name>A0A5E4B542_MARMO</name>